<keyword evidence="4" id="KW-1185">Reference proteome</keyword>
<dbReference type="EMBL" id="CALNXI010001334">
    <property type="protein sequence ID" value="CAH3165310.1"/>
    <property type="molecule type" value="Genomic_DNA"/>
</dbReference>
<dbReference type="Proteomes" id="UP001159427">
    <property type="component" value="Unassembled WGS sequence"/>
</dbReference>
<sequence length="199" mass="21897">MDDMSVTRAERATNERAAFRWSTCWTGKTGVVLIICIFLILSCVVALSFLLILLGLSKSCRTNRIEECRQSVAAKVCGGVFIGLFFLGGVCTIIFFHKRRRKRSPSEVAVSRIPAEDLEKSPSPLSPSNHSPHRSPFGEASSLALPDYFTVVQNAQEVSSQFNAGFWTEDIDGSDDENPPPCYEQALKMTKLSATSTDP</sequence>
<reference evidence="3 4" key="1">
    <citation type="submission" date="2022-05" db="EMBL/GenBank/DDBJ databases">
        <authorList>
            <consortium name="Genoscope - CEA"/>
            <person name="William W."/>
        </authorList>
    </citation>
    <scope>NUCLEOTIDE SEQUENCE [LARGE SCALE GENOMIC DNA]</scope>
</reference>
<feature type="compositionally biased region" description="Low complexity" evidence="1">
    <location>
        <begin position="121"/>
        <end position="130"/>
    </location>
</feature>
<evidence type="ECO:0000256" key="1">
    <source>
        <dbReference type="SAM" id="MobiDB-lite"/>
    </source>
</evidence>
<feature type="region of interest" description="Disordered" evidence="1">
    <location>
        <begin position="169"/>
        <end position="199"/>
    </location>
</feature>
<feature type="transmembrane region" description="Helical" evidence="2">
    <location>
        <begin position="31"/>
        <end position="56"/>
    </location>
</feature>
<name>A0ABN8QIM1_9CNID</name>
<feature type="region of interest" description="Disordered" evidence="1">
    <location>
        <begin position="107"/>
        <end position="137"/>
    </location>
</feature>
<protein>
    <submittedName>
        <fullName evidence="3">Uncharacterized protein</fullName>
    </submittedName>
</protein>
<keyword evidence="2" id="KW-0812">Transmembrane</keyword>
<organism evidence="3 4">
    <name type="scientific">Porites evermanni</name>
    <dbReference type="NCBI Taxonomy" id="104178"/>
    <lineage>
        <taxon>Eukaryota</taxon>
        <taxon>Metazoa</taxon>
        <taxon>Cnidaria</taxon>
        <taxon>Anthozoa</taxon>
        <taxon>Hexacorallia</taxon>
        <taxon>Scleractinia</taxon>
        <taxon>Fungiina</taxon>
        <taxon>Poritidae</taxon>
        <taxon>Porites</taxon>
    </lineage>
</organism>
<accession>A0ABN8QIM1</accession>
<proteinExistence type="predicted"/>
<evidence type="ECO:0000256" key="2">
    <source>
        <dbReference type="SAM" id="Phobius"/>
    </source>
</evidence>
<evidence type="ECO:0000313" key="4">
    <source>
        <dbReference type="Proteomes" id="UP001159427"/>
    </source>
</evidence>
<keyword evidence="2" id="KW-0472">Membrane</keyword>
<comment type="caution">
    <text evidence="3">The sequence shown here is derived from an EMBL/GenBank/DDBJ whole genome shotgun (WGS) entry which is preliminary data.</text>
</comment>
<feature type="compositionally biased region" description="Acidic residues" evidence="1">
    <location>
        <begin position="169"/>
        <end position="178"/>
    </location>
</feature>
<keyword evidence="2" id="KW-1133">Transmembrane helix</keyword>
<evidence type="ECO:0000313" key="3">
    <source>
        <dbReference type="EMBL" id="CAH3165310.1"/>
    </source>
</evidence>
<gene>
    <name evidence="3" type="ORF">PEVE_00005284</name>
</gene>
<feature type="transmembrane region" description="Helical" evidence="2">
    <location>
        <begin position="76"/>
        <end position="96"/>
    </location>
</feature>